<name>A0AAP0BA33_9ASPA</name>
<accession>A0AAP0BA33</accession>
<organism evidence="2 3">
    <name type="scientific">Platanthera zijinensis</name>
    <dbReference type="NCBI Taxonomy" id="2320716"/>
    <lineage>
        <taxon>Eukaryota</taxon>
        <taxon>Viridiplantae</taxon>
        <taxon>Streptophyta</taxon>
        <taxon>Embryophyta</taxon>
        <taxon>Tracheophyta</taxon>
        <taxon>Spermatophyta</taxon>
        <taxon>Magnoliopsida</taxon>
        <taxon>Liliopsida</taxon>
        <taxon>Asparagales</taxon>
        <taxon>Orchidaceae</taxon>
        <taxon>Orchidoideae</taxon>
        <taxon>Orchideae</taxon>
        <taxon>Orchidinae</taxon>
        <taxon>Platanthera</taxon>
    </lineage>
</organism>
<evidence type="ECO:0000313" key="2">
    <source>
        <dbReference type="EMBL" id="KAK8933950.1"/>
    </source>
</evidence>
<dbReference type="Proteomes" id="UP001418222">
    <property type="component" value="Unassembled WGS sequence"/>
</dbReference>
<sequence>MLRSLPDNVTKKLTKRTPEAPKVEQHCQPTSGSVGVESGSSVLGRIGELEKKVDILQTKPSEMPHEKEELLTAAMRRVDALEAELIATKKVIFYYHHYALAFHLAILVLNRYLSNFLEFSSCIL</sequence>
<dbReference type="AlphaFoldDB" id="A0AAP0BA33"/>
<keyword evidence="3" id="KW-1185">Reference proteome</keyword>
<reference evidence="2 3" key="1">
    <citation type="journal article" date="2022" name="Nat. Plants">
        <title>Genomes of leafy and leafless Platanthera orchids illuminate the evolution of mycoheterotrophy.</title>
        <authorList>
            <person name="Li M.H."/>
            <person name="Liu K.W."/>
            <person name="Li Z."/>
            <person name="Lu H.C."/>
            <person name="Ye Q.L."/>
            <person name="Zhang D."/>
            <person name="Wang J.Y."/>
            <person name="Li Y.F."/>
            <person name="Zhong Z.M."/>
            <person name="Liu X."/>
            <person name="Yu X."/>
            <person name="Liu D.K."/>
            <person name="Tu X.D."/>
            <person name="Liu B."/>
            <person name="Hao Y."/>
            <person name="Liao X.Y."/>
            <person name="Jiang Y.T."/>
            <person name="Sun W.H."/>
            <person name="Chen J."/>
            <person name="Chen Y.Q."/>
            <person name="Ai Y."/>
            <person name="Zhai J.W."/>
            <person name="Wu S.S."/>
            <person name="Zhou Z."/>
            <person name="Hsiao Y.Y."/>
            <person name="Wu W.L."/>
            <person name="Chen Y.Y."/>
            <person name="Lin Y.F."/>
            <person name="Hsu J.L."/>
            <person name="Li C.Y."/>
            <person name="Wang Z.W."/>
            <person name="Zhao X."/>
            <person name="Zhong W.Y."/>
            <person name="Ma X.K."/>
            <person name="Ma L."/>
            <person name="Huang J."/>
            <person name="Chen G.Z."/>
            <person name="Huang M.Z."/>
            <person name="Huang L."/>
            <person name="Peng D.H."/>
            <person name="Luo Y.B."/>
            <person name="Zou S.Q."/>
            <person name="Chen S.P."/>
            <person name="Lan S."/>
            <person name="Tsai W.C."/>
            <person name="Van de Peer Y."/>
            <person name="Liu Z.J."/>
        </authorList>
    </citation>
    <scope>NUCLEOTIDE SEQUENCE [LARGE SCALE GENOMIC DNA]</scope>
    <source>
        <strain evidence="2">Lor287</strain>
    </source>
</reference>
<proteinExistence type="predicted"/>
<feature type="compositionally biased region" description="Basic and acidic residues" evidence="1">
    <location>
        <begin position="16"/>
        <end position="25"/>
    </location>
</feature>
<gene>
    <name evidence="2" type="ORF">KSP39_PZI015817</name>
</gene>
<evidence type="ECO:0000313" key="3">
    <source>
        <dbReference type="Proteomes" id="UP001418222"/>
    </source>
</evidence>
<dbReference type="EMBL" id="JBBWWQ010000013">
    <property type="protein sequence ID" value="KAK8933950.1"/>
    <property type="molecule type" value="Genomic_DNA"/>
</dbReference>
<evidence type="ECO:0000256" key="1">
    <source>
        <dbReference type="SAM" id="MobiDB-lite"/>
    </source>
</evidence>
<comment type="caution">
    <text evidence="2">The sequence shown here is derived from an EMBL/GenBank/DDBJ whole genome shotgun (WGS) entry which is preliminary data.</text>
</comment>
<protein>
    <submittedName>
        <fullName evidence="2">Uncharacterized protein</fullName>
    </submittedName>
</protein>
<feature type="region of interest" description="Disordered" evidence="1">
    <location>
        <begin position="15"/>
        <end position="39"/>
    </location>
</feature>